<protein>
    <submittedName>
        <fullName evidence="1">DNA (Cytosine 5) methyltransferase</fullName>
    </submittedName>
</protein>
<organism evidence="1">
    <name type="scientific">Siphoviridae sp. ctGz830</name>
    <dbReference type="NCBI Taxonomy" id="2827825"/>
    <lineage>
        <taxon>Viruses</taxon>
        <taxon>Duplodnaviria</taxon>
        <taxon>Heunggongvirae</taxon>
        <taxon>Uroviricota</taxon>
        <taxon>Caudoviricetes</taxon>
    </lineage>
</organism>
<sequence length="217" mass="25032">MILDLCGGTGSWSKPYTDNGYDVRVLTLPDFDVTKWQECEWLKSAIKQNEIEGILAAPPCTMFSIARCDKTSKEPRDLRQAMTVVQACLDIIHECLYNQFRKNEKGLRFWAIENPYTGYLKRFLGTPALIFDPYEYGEPYNKKTAIWGEFNIPKKKPVKPRKSEIQGVYDFVTSVEHFADLKEIPNGYLEKTGYSKRVVLRSMTPLGFANAFYKVNR</sequence>
<dbReference type="EMBL" id="BK032780">
    <property type="protein sequence ID" value="DAF59953.1"/>
    <property type="molecule type" value="Genomic_DNA"/>
</dbReference>
<dbReference type="Gene3D" id="3.40.50.150">
    <property type="entry name" value="Vaccinia Virus protein VP39"/>
    <property type="match status" value="1"/>
</dbReference>
<dbReference type="SUPFAM" id="SSF53335">
    <property type="entry name" value="S-adenosyl-L-methionine-dependent methyltransferases"/>
    <property type="match status" value="1"/>
</dbReference>
<dbReference type="InterPro" id="IPR029063">
    <property type="entry name" value="SAM-dependent_MTases_sf"/>
</dbReference>
<keyword evidence="1" id="KW-0808">Transferase</keyword>
<reference evidence="1" key="1">
    <citation type="journal article" date="2021" name="Proc. Natl. Acad. Sci. U.S.A.">
        <title>A Catalog of Tens of Thousands of Viruses from Human Metagenomes Reveals Hidden Associations with Chronic Diseases.</title>
        <authorList>
            <person name="Tisza M.J."/>
            <person name="Buck C.B."/>
        </authorList>
    </citation>
    <scope>NUCLEOTIDE SEQUENCE</scope>
    <source>
        <strain evidence="1">CtGz830</strain>
    </source>
</reference>
<accession>A0A8S5T9K7</accession>
<proteinExistence type="predicted"/>
<name>A0A8S5T9K7_9CAUD</name>
<dbReference type="GO" id="GO:0008168">
    <property type="term" value="F:methyltransferase activity"/>
    <property type="evidence" value="ECO:0007669"/>
    <property type="project" value="UniProtKB-KW"/>
</dbReference>
<keyword evidence="1" id="KW-0489">Methyltransferase</keyword>
<evidence type="ECO:0000313" key="1">
    <source>
        <dbReference type="EMBL" id="DAF59953.1"/>
    </source>
</evidence>
<dbReference type="GO" id="GO:0032259">
    <property type="term" value="P:methylation"/>
    <property type="evidence" value="ECO:0007669"/>
    <property type="project" value="UniProtKB-KW"/>
</dbReference>